<evidence type="ECO:0000313" key="2">
    <source>
        <dbReference type="Proteomes" id="UP001374535"/>
    </source>
</evidence>
<gene>
    <name evidence="1" type="ORF">V8G54_034505</name>
</gene>
<dbReference type="Gene3D" id="1.25.10.10">
    <property type="entry name" value="Leucine-rich Repeat Variant"/>
    <property type="match status" value="1"/>
</dbReference>
<evidence type="ECO:0008006" key="3">
    <source>
        <dbReference type="Google" id="ProtNLM"/>
    </source>
</evidence>
<dbReference type="SUPFAM" id="SSF48371">
    <property type="entry name" value="ARM repeat"/>
    <property type="match status" value="1"/>
</dbReference>
<dbReference type="InterPro" id="IPR011989">
    <property type="entry name" value="ARM-like"/>
</dbReference>
<name>A0AAQ3MQC9_VIGMU</name>
<keyword evidence="2" id="KW-1185">Reference proteome</keyword>
<sequence length="234" mass="26361">MFPCLSDLNKLGGLVAVSKELDHSDPGIRTVAAWVLGKASQNNPIVQQQIMDLRVLSRLVQMVNSNSLEEANKALYAVSALIRNNLASQELFYAEAGGWMLQDILNNTSVDIKLRRKAVLLLADLVGFQLENADQDELPFFNDMNLLKSVVDLTASTDLDIQEKALVAIKSLLQLRTTDARVFKDFCALGDALNKMRNLLHDLMEDEYKRDYAIDVESLRVEVEHIFERKLVKQ</sequence>
<dbReference type="InterPro" id="IPR016024">
    <property type="entry name" value="ARM-type_fold"/>
</dbReference>
<dbReference type="EMBL" id="CP144691">
    <property type="protein sequence ID" value="WVY95417.1"/>
    <property type="molecule type" value="Genomic_DNA"/>
</dbReference>
<dbReference type="PANTHER" id="PTHR19316">
    <property type="entry name" value="PROTEIN FOLDING REGULATOR"/>
    <property type="match status" value="1"/>
</dbReference>
<dbReference type="GO" id="GO:0005783">
    <property type="term" value="C:endoplasmic reticulum"/>
    <property type="evidence" value="ECO:0007669"/>
    <property type="project" value="TreeGrafter"/>
</dbReference>
<dbReference type="GO" id="GO:0000774">
    <property type="term" value="F:adenyl-nucleotide exchange factor activity"/>
    <property type="evidence" value="ECO:0007669"/>
    <property type="project" value="TreeGrafter"/>
</dbReference>
<dbReference type="PANTHER" id="PTHR19316:SF32">
    <property type="entry name" value="ARM REPEAT SUPERFAMILY PROTEIN"/>
    <property type="match status" value="1"/>
</dbReference>
<reference evidence="1 2" key="1">
    <citation type="journal article" date="2023" name="Life. Sci Alliance">
        <title>Evolutionary insights into 3D genome organization and epigenetic landscape of Vigna mungo.</title>
        <authorList>
            <person name="Junaid A."/>
            <person name="Singh B."/>
            <person name="Bhatia S."/>
        </authorList>
    </citation>
    <scope>NUCLEOTIDE SEQUENCE [LARGE SCALE GENOMIC DNA]</scope>
    <source>
        <strain evidence="1">Urdbean</strain>
    </source>
</reference>
<dbReference type="InterPro" id="IPR050693">
    <property type="entry name" value="Hsp70_NEF-Inhibitors"/>
</dbReference>
<accession>A0AAQ3MQC9</accession>
<evidence type="ECO:0000313" key="1">
    <source>
        <dbReference type="EMBL" id="WVY95417.1"/>
    </source>
</evidence>
<organism evidence="1 2">
    <name type="scientific">Vigna mungo</name>
    <name type="common">Black gram</name>
    <name type="synonym">Phaseolus mungo</name>
    <dbReference type="NCBI Taxonomy" id="3915"/>
    <lineage>
        <taxon>Eukaryota</taxon>
        <taxon>Viridiplantae</taxon>
        <taxon>Streptophyta</taxon>
        <taxon>Embryophyta</taxon>
        <taxon>Tracheophyta</taxon>
        <taxon>Spermatophyta</taxon>
        <taxon>Magnoliopsida</taxon>
        <taxon>eudicotyledons</taxon>
        <taxon>Gunneridae</taxon>
        <taxon>Pentapetalae</taxon>
        <taxon>rosids</taxon>
        <taxon>fabids</taxon>
        <taxon>Fabales</taxon>
        <taxon>Fabaceae</taxon>
        <taxon>Papilionoideae</taxon>
        <taxon>50 kb inversion clade</taxon>
        <taxon>NPAAA clade</taxon>
        <taxon>indigoferoid/millettioid clade</taxon>
        <taxon>Phaseoleae</taxon>
        <taxon>Vigna</taxon>
    </lineage>
</organism>
<proteinExistence type="predicted"/>
<dbReference type="Proteomes" id="UP001374535">
    <property type="component" value="Chromosome 10"/>
</dbReference>
<protein>
    <recommendedName>
        <fullName evidence="3">Hsp70 nucleotide exchange factor FES1</fullName>
    </recommendedName>
</protein>
<dbReference type="AlphaFoldDB" id="A0AAQ3MQC9"/>